<dbReference type="Gene3D" id="2.130.10.10">
    <property type="entry name" value="YVTN repeat-like/Quinoprotein amine dehydrogenase"/>
    <property type="match status" value="1"/>
</dbReference>
<dbReference type="InterPro" id="IPR015943">
    <property type="entry name" value="WD40/YVTN_repeat-like_dom_sf"/>
</dbReference>
<gene>
    <name evidence="2" type="ORF">BO82DRAFT_351496</name>
</gene>
<evidence type="ECO:0000256" key="1">
    <source>
        <dbReference type="ARBA" id="ARBA00005564"/>
    </source>
</evidence>
<name>A0A319E222_9EURO</name>
<organism evidence="2 3">
    <name type="scientific">Aspergillus uvarum CBS 121591</name>
    <dbReference type="NCBI Taxonomy" id="1448315"/>
    <lineage>
        <taxon>Eukaryota</taxon>
        <taxon>Fungi</taxon>
        <taxon>Dikarya</taxon>
        <taxon>Ascomycota</taxon>
        <taxon>Pezizomycotina</taxon>
        <taxon>Eurotiomycetes</taxon>
        <taxon>Eurotiomycetidae</taxon>
        <taxon>Eurotiales</taxon>
        <taxon>Aspergillaceae</taxon>
        <taxon>Aspergillus</taxon>
        <taxon>Aspergillus subgen. Circumdati</taxon>
    </lineage>
</organism>
<protein>
    <submittedName>
        <fullName evidence="2">Carboxy-cis,cis-muconate cyclase</fullName>
    </submittedName>
</protein>
<accession>A0A319E222</accession>
<dbReference type="PANTHER" id="PTHR30344:SF4">
    <property type="entry name" value="CYCLASE, PUTATIVE (AFU_ORTHOLOGUE AFUA_6G11580)-RELATED"/>
    <property type="match status" value="1"/>
</dbReference>
<dbReference type="InterPro" id="IPR019405">
    <property type="entry name" value="Lactonase_7-beta_prop"/>
</dbReference>
<dbReference type="FunFam" id="2.130.10.10:FF:000244">
    <property type="entry name" value="Carboxy-cis,cis-muconate cyclase"/>
    <property type="match status" value="1"/>
</dbReference>
<dbReference type="EMBL" id="KZ821681">
    <property type="protein sequence ID" value="PYH85152.1"/>
    <property type="molecule type" value="Genomic_DNA"/>
</dbReference>
<sequence length="411" mass="45835">MLRLWSSIRAPSVSASPSLLTSSAGSFSAQFCHTPTYRFSASLFTATPPTKMKHHLMVGTWTPPGRIYTVAFDDEALTLDLVKKTDIPEAEPISWMTFSHDKKAIYGAAMKKWNSFAVNSPTDIVHQASHPVAGHELAASADTNTRAIFVLAAHKPPYNVYGNPFYKYAGYGNVFSTNEDGSLRENIQNYEYEPNTGIHGMVFDPTETYLYSADLQANKIWTHKKDATTGQLELVDCLEAPAPGDHPRWVEMHPSGKYLYVLMEAGNRLGVYVIDERTHKPVFTHITYPLLPGGLPPRNKYRGDVTFTTKSGKYLFATTRGNSFDITGYITAFKLGPSGEIERQLFIHPTSTSGGHSNAVSPCDFSDEWLALCDDQLGFVEIYRFRDENLARVARVDIPEMGFGMNAIWYD</sequence>
<dbReference type="AlphaFoldDB" id="A0A319E222"/>
<dbReference type="InterPro" id="IPR050282">
    <property type="entry name" value="Cycloisomerase_2"/>
</dbReference>
<dbReference type="Pfam" id="PF10282">
    <property type="entry name" value="Lactonase"/>
    <property type="match status" value="1"/>
</dbReference>
<evidence type="ECO:0000313" key="3">
    <source>
        <dbReference type="Proteomes" id="UP000248340"/>
    </source>
</evidence>
<dbReference type="Proteomes" id="UP000248340">
    <property type="component" value="Unassembled WGS sequence"/>
</dbReference>
<keyword evidence="3" id="KW-1185">Reference proteome</keyword>
<dbReference type="STRING" id="1448315.A0A319E222"/>
<dbReference type="SUPFAM" id="SSF75011">
    <property type="entry name" value="3-carboxy-cis,cis-mucoante lactonizing enzyme"/>
    <property type="match status" value="1"/>
</dbReference>
<reference evidence="2 3" key="1">
    <citation type="submission" date="2016-12" db="EMBL/GenBank/DDBJ databases">
        <title>The genomes of Aspergillus section Nigri reveals drivers in fungal speciation.</title>
        <authorList>
            <consortium name="DOE Joint Genome Institute"/>
            <person name="Vesth T.C."/>
            <person name="Nybo J."/>
            <person name="Theobald S."/>
            <person name="Brandl J."/>
            <person name="Frisvad J.C."/>
            <person name="Nielsen K.F."/>
            <person name="Lyhne E.K."/>
            <person name="Kogle M.E."/>
            <person name="Kuo A."/>
            <person name="Riley R."/>
            <person name="Clum A."/>
            <person name="Nolan M."/>
            <person name="Lipzen A."/>
            <person name="Salamov A."/>
            <person name="Henrissat B."/>
            <person name="Wiebenga A."/>
            <person name="De Vries R.P."/>
            <person name="Grigoriev I.V."/>
            <person name="Mortensen U.H."/>
            <person name="Andersen M.R."/>
            <person name="Baker S.E."/>
        </authorList>
    </citation>
    <scope>NUCLEOTIDE SEQUENCE [LARGE SCALE GENOMIC DNA]</scope>
    <source>
        <strain evidence="2 3">CBS 121591</strain>
    </source>
</reference>
<dbReference type="GeneID" id="37137177"/>
<dbReference type="PANTHER" id="PTHR30344">
    <property type="entry name" value="6-PHOSPHOGLUCONOLACTONASE-RELATED"/>
    <property type="match status" value="1"/>
</dbReference>
<dbReference type="RefSeq" id="XP_025495352.1">
    <property type="nucleotide sequence ID" value="XM_025634436.1"/>
</dbReference>
<dbReference type="GO" id="GO:0017057">
    <property type="term" value="F:6-phosphogluconolactonase activity"/>
    <property type="evidence" value="ECO:0007669"/>
    <property type="project" value="TreeGrafter"/>
</dbReference>
<proteinExistence type="inferred from homology"/>
<comment type="similarity">
    <text evidence="1">Belongs to the cycloisomerase 2 family.</text>
</comment>
<evidence type="ECO:0000313" key="2">
    <source>
        <dbReference type="EMBL" id="PYH85152.1"/>
    </source>
</evidence>
<dbReference type="OrthoDB" id="1715191at2759"/>
<dbReference type="VEuPathDB" id="FungiDB:BO82DRAFT_351496"/>